<feature type="domain" description="Mechanosensitive ion channel MscS" evidence="12">
    <location>
        <begin position="926"/>
        <end position="991"/>
    </location>
</feature>
<feature type="domain" description="Mechanosensitive ion channel transmembrane helices 2/3" evidence="16">
    <location>
        <begin position="883"/>
        <end position="924"/>
    </location>
</feature>
<comment type="similarity">
    <text evidence="2">Belongs to the MscS (TC 1.A.23) family.</text>
</comment>
<dbReference type="Proteomes" id="UP000243793">
    <property type="component" value="Chromosome"/>
</dbReference>
<keyword evidence="7 10" id="KW-0472">Membrane</keyword>
<feature type="transmembrane region" description="Helical" evidence="10">
    <location>
        <begin position="480"/>
        <end position="501"/>
    </location>
</feature>
<evidence type="ECO:0000256" key="5">
    <source>
        <dbReference type="ARBA" id="ARBA00022729"/>
    </source>
</evidence>
<feature type="transmembrane region" description="Helical" evidence="10">
    <location>
        <begin position="910"/>
        <end position="938"/>
    </location>
</feature>
<dbReference type="Gene3D" id="3.30.70.100">
    <property type="match status" value="1"/>
</dbReference>
<feature type="domain" description="Mechanosensitive ion channel MscS C-terminal" evidence="15">
    <location>
        <begin position="1002"/>
        <end position="1082"/>
    </location>
</feature>
<keyword evidence="8" id="KW-0175">Coiled coil</keyword>
<feature type="transmembrane region" description="Helical" evidence="10">
    <location>
        <begin position="877"/>
        <end position="898"/>
    </location>
</feature>
<feature type="chain" id="PRO_5012507991" evidence="11">
    <location>
        <begin position="20"/>
        <end position="1124"/>
    </location>
</feature>
<gene>
    <name evidence="17" type="ORF">CBP12_07210</name>
</gene>
<evidence type="ECO:0000256" key="8">
    <source>
        <dbReference type="SAM" id="Coils"/>
    </source>
</evidence>
<accession>A0A1Y0CXD1</accession>
<dbReference type="EMBL" id="CP021376">
    <property type="protein sequence ID" value="ART79959.1"/>
    <property type="molecule type" value="Genomic_DNA"/>
</dbReference>
<dbReference type="Pfam" id="PF21082">
    <property type="entry name" value="MS_channel_3rd"/>
    <property type="match status" value="1"/>
</dbReference>
<evidence type="ECO:0000313" key="17">
    <source>
        <dbReference type="EMBL" id="ART79959.1"/>
    </source>
</evidence>
<organism evidence="17 18">
    <name type="scientific">Oceanisphaera avium</name>
    <dbReference type="NCBI Taxonomy" id="1903694"/>
    <lineage>
        <taxon>Bacteria</taxon>
        <taxon>Pseudomonadati</taxon>
        <taxon>Pseudomonadota</taxon>
        <taxon>Gammaproteobacteria</taxon>
        <taxon>Aeromonadales</taxon>
        <taxon>Aeromonadaceae</taxon>
        <taxon>Oceanisphaera</taxon>
    </lineage>
</organism>
<dbReference type="Pfam" id="PF21088">
    <property type="entry name" value="MS_channel_1st"/>
    <property type="match status" value="1"/>
</dbReference>
<dbReference type="Pfam" id="PF12794">
    <property type="entry name" value="MscS_TM"/>
    <property type="match status" value="1"/>
</dbReference>
<proteinExistence type="inferred from homology"/>
<feature type="transmembrane region" description="Helical" evidence="10">
    <location>
        <begin position="634"/>
        <end position="654"/>
    </location>
</feature>
<feature type="transmembrane region" description="Helical" evidence="10">
    <location>
        <begin position="704"/>
        <end position="724"/>
    </location>
</feature>
<dbReference type="SUPFAM" id="SSF50182">
    <property type="entry name" value="Sm-like ribonucleoproteins"/>
    <property type="match status" value="1"/>
</dbReference>
<dbReference type="Gene3D" id="1.10.287.1260">
    <property type="match status" value="1"/>
</dbReference>
<dbReference type="InterPro" id="IPR024393">
    <property type="entry name" value="MscS_porin"/>
</dbReference>
<evidence type="ECO:0000259" key="13">
    <source>
        <dbReference type="Pfam" id="PF12794"/>
    </source>
</evidence>
<evidence type="ECO:0000256" key="4">
    <source>
        <dbReference type="ARBA" id="ARBA00022692"/>
    </source>
</evidence>
<evidence type="ECO:0000256" key="6">
    <source>
        <dbReference type="ARBA" id="ARBA00022989"/>
    </source>
</evidence>
<dbReference type="SUPFAM" id="SSF82689">
    <property type="entry name" value="Mechanosensitive channel protein MscS (YggB), C-terminal domain"/>
    <property type="match status" value="1"/>
</dbReference>
<evidence type="ECO:0000256" key="9">
    <source>
        <dbReference type="SAM" id="MobiDB-lite"/>
    </source>
</evidence>
<evidence type="ECO:0000259" key="12">
    <source>
        <dbReference type="Pfam" id="PF00924"/>
    </source>
</evidence>
<evidence type="ECO:0000256" key="1">
    <source>
        <dbReference type="ARBA" id="ARBA00004651"/>
    </source>
</evidence>
<feature type="domain" description="Mechanosensitive ion channel MscS porin" evidence="14">
    <location>
        <begin position="36"/>
        <end position="255"/>
    </location>
</feature>
<comment type="subcellular location">
    <subcellularLocation>
        <location evidence="1">Cell membrane</location>
        <topology evidence="1">Multi-pass membrane protein</topology>
    </subcellularLocation>
</comment>
<dbReference type="InterPro" id="IPR011014">
    <property type="entry name" value="MscS_channel_TM-2"/>
</dbReference>
<dbReference type="PANTHER" id="PTHR30347:SF9">
    <property type="entry name" value="MINICONDUCTANCE MECHANOSENSITIVE CHANNEL MSCM"/>
    <property type="match status" value="1"/>
</dbReference>
<feature type="compositionally biased region" description="Basic and acidic residues" evidence="9">
    <location>
        <begin position="748"/>
        <end position="759"/>
    </location>
</feature>
<feature type="transmembrane region" description="Helical" evidence="10">
    <location>
        <begin position="675"/>
        <end position="698"/>
    </location>
</feature>
<dbReference type="AlphaFoldDB" id="A0A1Y0CXD1"/>
<dbReference type="InterPro" id="IPR006685">
    <property type="entry name" value="MscS_channel_2nd"/>
</dbReference>
<evidence type="ECO:0000256" key="10">
    <source>
        <dbReference type="SAM" id="Phobius"/>
    </source>
</evidence>
<feature type="transmembrane region" description="Helical" evidence="10">
    <location>
        <begin position="837"/>
        <end position="856"/>
    </location>
</feature>
<feature type="transmembrane region" description="Helical" evidence="10">
    <location>
        <begin position="605"/>
        <end position="622"/>
    </location>
</feature>
<keyword evidence="18" id="KW-1185">Reference proteome</keyword>
<dbReference type="OrthoDB" id="9799209at2"/>
<dbReference type="InterPro" id="IPR049142">
    <property type="entry name" value="MS_channel_1st"/>
</dbReference>
<dbReference type="InterPro" id="IPR010920">
    <property type="entry name" value="LSM_dom_sf"/>
</dbReference>
<sequence length="1124" mass="127856">MFAPILMALALLFSIPSMADQNVADIEALLSEVPEGDQPELKKLREDYNQALQLVRDGERYKEQATGYQQFMDNYPEELKKLEKKQALLKAPDLDYVAKLDEEGTQQELVEAQALRLKLRRQREELTNALNLQELSNTGIHDLLDELRLQLRDAQQSLDKLQFADTRGRKETAIRTLVMAREQHLQHRIQALELEELSSSNKDNINRIKVDIIQRQLQNVDIKIEALQLRQNELRRATTQAAIAESERLLDEVESDAQILIDQQATNQQLSALLGEKSREVEALQLEYQTVERAASELGDMKTNLKEQLEWLQVSRGFGENLRTRLSELPAPYSLAQLEARIVQSRVDKYGYQETLDNLRNNNYRTELLLSEKAQSITEAQRLQVDELLATQQRLLERLVSATDNQIHEQTRLKVAYSRQNSQLQEIRALTDERLFWLPDLRPIGSQFPSAIMETLGWLLTWSTWTALPQTVLQQSTASLALYGMSCVLVMYLGILSRRSLRAYLARISPRIGNVTQDKYDYTFNTLLLSMLTALPIPALLSLLGNAFISPWAPPVVLALAHGLKQLMLPVFILLFARNLMLENGLLIVHFNLAPARVRRIWQQFQRLMLSLLPALLILYLARDYRDFSLYDTLGRLSFIAVCLLTSLFSWRMFREDLPLLVSPPRQEHLTLVNHFLWALLIISPLLAAVAALMGYLFTASTLLRQLEVSVLVGMGFLMFYYLVRRWMLIQRRRLAFERAKTKRAEILAQRKEKDETTEGHASSPSPEAEAAAVAEVDLDIISAQSLGLLRSALMLGFLLSLMLLWSEINTAFSFLNSIEVWQVSSSFAGEEALTPISLKDLVIALFVIVLTWITARNLPGLMELSVLQHLDLSPGTGFAITTISKYVVLLIGAFTTFGMLGIDWSKTQWLVAALSVGLGFGLQEIFANFVSGLIILFEKPIRIGDTVTIRELTGTISKIKTRATTIVDWDRREIIVPNKAFITEQFVNWSLSDAITRVRLMVRVRLDADIDLVQRITYEAIAECSHILESPVPEVFLVELTDSALVYEVRVYVEDMSHRMPMTHELHNLLLTRLRQHDIKIPHQQVDIRLLGEQPMSAMLKATDLTTASKMEAASLTPNKAQE</sequence>
<evidence type="ECO:0000256" key="3">
    <source>
        <dbReference type="ARBA" id="ARBA00022475"/>
    </source>
</evidence>
<keyword evidence="3" id="KW-1003">Cell membrane</keyword>
<dbReference type="GO" id="GO:0008381">
    <property type="term" value="F:mechanosensitive monoatomic ion channel activity"/>
    <property type="evidence" value="ECO:0007669"/>
    <property type="project" value="UniProtKB-ARBA"/>
</dbReference>
<dbReference type="InterPro" id="IPR011066">
    <property type="entry name" value="MscS_channel_C_sf"/>
</dbReference>
<feature type="signal peptide" evidence="11">
    <location>
        <begin position="1"/>
        <end position="19"/>
    </location>
</feature>
<feature type="region of interest" description="Disordered" evidence="9">
    <location>
        <begin position="748"/>
        <end position="767"/>
    </location>
</feature>
<keyword evidence="4 10" id="KW-0812">Transmembrane</keyword>
<evidence type="ECO:0000259" key="15">
    <source>
        <dbReference type="Pfam" id="PF21082"/>
    </source>
</evidence>
<evidence type="ECO:0000256" key="7">
    <source>
        <dbReference type="ARBA" id="ARBA00023136"/>
    </source>
</evidence>
<feature type="coiled-coil region" evidence="8">
    <location>
        <begin position="109"/>
        <end position="164"/>
    </location>
</feature>
<evidence type="ECO:0000313" key="18">
    <source>
        <dbReference type="Proteomes" id="UP000243793"/>
    </source>
</evidence>
<dbReference type="InterPro" id="IPR052702">
    <property type="entry name" value="MscS-like_channel"/>
</dbReference>
<dbReference type="Gene3D" id="2.30.30.60">
    <property type="match status" value="1"/>
</dbReference>
<dbReference type="InterPro" id="IPR025692">
    <property type="entry name" value="MscS_IM_dom1"/>
</dbReference>
<protein>
    <submittedName>
        <fullName evidence="17">Miniconductance mechanosensitive channel MscM</fullName>
    </submittedName>
</protein>
<dbReference type="InterPro" id="IPR049278">
    <property type="entry name" value="MS_channel_C"/>
</dbReference>
<dbReference type="GO" id="GO:0005886">
    <property type="term" value="C:plasma membrane"/>
    <property type="evidence" value="ECO:0007669"/>
    <property type="project" value="UniProtKB-SubCell"/>
</dbReference>
<dbReference type="NCBIfam" id="NF008180">
    <property type="entry name" value="PRK10929.1"/>
    <property type="match status" value="1"/>
</dbReference>
<dbReference type="FunFam" id="1.10.287.1260:FF:000002">
    <property type="entry name" value="Potassium efflux system KefA"/>
    <property type="match status" value="1"/>
</dbReference>
<dbReference type="PANTHER" id="PTHR30347">
    <property type="entry name" value="POTASSIUM CHANNEL RELATED"/>
    <property type="match status" value="1"/>
</dbReference>
<feature type="domain" description="Mechanosensitive ion channel inner membrane" evidence="13">
    <location>
        <begin position="487"/>
        <end position="822"/>
    </location>
</feature>
<feature type="transmembrane region" description="Helical" evidence="10">
    <location>
        <begin position="569"/>
        <end position="593"/>
    </location>
</feature>
<dbReference type="RefSeq" id="WP_086963830.1">
    <property type="nucleotide sequence ID" value="NZ_CP021376.1"/>
</dbReference>
<dbReference type="Pfam" id="PF12795">
    <property type="entry name" value="MscS_porin"/>
    <property type="match status" value="1"/>
</dbReference>
<feature type="coiled-coil region" evidence="8">
    <location>
        <begin position="210"/>
        <end position="294"/>
    </location>
</feature>
<reference evidence="18" key="1">
    <citation type="submission" date="2017-05" db="EMBL/GenBank/DDBJ databases">
        <authorList>
            <person name="Sung H."/>
        </authorList>
    </citation>
    <scope>NUCLEOTIDE SEQUENCE [LARGE SCALE GENOMIC DNA]</scope>
    <source>
        <strain evidence="18">AMac2203</strain>
    </source>
</reference>
<dbReference type="KEGG" id="ocm:CBP12_07210"/>
<evidence type="ECO:0000259" key="16">
    <source>
        <dbReference type="Pfam" id="PF21088"/>
    </source>
</evidence>
<feature type="transmembrane region" description="Helical" evidence="10">
    <location>
        <begin position="522"/>
        <end position="549"/>
    </location>
</feature>
<evidence type="ECO:0000256" key="2">
    <source>
        <dbReference type="ARBA" id="ARBA00008017"/>
    </source>
</evidence>
<name>A0A1Y0CXD1_9GAMM</name>
<keyword evidence="6 10" id="KW-1133">Transmembrane helix</keyword>
<keyword evidence="5 11" id="KW-0732">Signal</keyword>
<dbReference type="InterPro" id="IPR023408">
    <property type="entry name" value="MscS_beta-dom_sf"/>
</dbReference>
<dbReference type="SUPFAM" id="SSF82861">
    <property type="entry name" value="Mechanosensitive channel protein MscS (YggB), transmembrane region"/>
    <property type="match status" value="1"/>
</dbReference>
<evidence type="ECO:0000259" key="14">
    <source>
        <dbReference type="Pfam" id="PF12795"/>
    </source>
</evidence>
<evidence type="ECO:0000256" key="11">
    <source>
        <dbReference type="SAM" id="SignalP"/>
    </source>
</evidence>
<dbReference type="Pfam" id="PF00924">
    <property type="entry name" value="MS_channel_2nd"/>
    <property type="match status" value="1"/>
</dbReference>